<dbReference type="EMBL" id="PP179318">
    <property type="protein sequence ID" value="XAI70152.1"/>
    <property type="molecule type" value="Genomic_DNA"/>
</dbReference>
<accession>A0AAU6W1L4</accession>
<proteinExistence type="predicted"/>
<feature type="region of interest" description="Disordered" evidence="1">
    <location>
        <begin position="1"/>
        <end position="20"/>
    </location>
</feature>
<evidence type="ECO:0000256" key="1">
    <source>
        <dbReference type="SAM" id="MobiDB-lite"/>
    </source>
</evidence>
<protein>
    <submittedName>
        <fullName evidence="2">Uncharacterized protein</fullName>
    </submittedName>
</protein>
<gene>
    <name evidence="2" type="ORF">Nican01_00139</name>
</gene>
<name>A0AAU6W1L4_9CAUD</name>
<evidence type="ECO:0000313" key="2">
    <source>
        <dbReference type="EMBL" id="XAI70152.1"/>
    </source>
</evidence>
<reference evidence="2" key="1">
    <citation type="journal article" date="2024" name="J. Gen. Virol.">
        <title>Novel phages of Pseudomonas syringae unveil numerous potential auxiliary metabolic genes.</title>
        <authorList>
            <person name="Feltin C."/>
            <person name="Garneau J.R."/>
            <person name="Morris C.E."/>
            <person name="Berard A."/>
            <person name="Torres-Barcelo C."/>
        </authorList>
    </citation>
    <scope>NUCLEOTIDE SEQUENCE</scope>
</reference>
<sequence>MKPSDIWGATEETHSGLPEPEVTIDGIDCSHMSAQEAFNAGILAGKKTIAKEFDDYFTDPKRGARLSTPQILECLGCTAAELDALCVDNLDFFDVDRLPQMYKTFRRHTDISGTLRV</sequence>
<organism evidence="2">
    <name type="scientific">Pseudomonas phage Nican01</name>
    <dbReference type="NCBI Taxonomy" id="3138540"/>
    <lineage>
        <taxon>Viruses</taxon>
        <taxon>Duplodnaviria</taxon>
        <taxon>Heunggongvirae</taxon>
        <taxon>Uroviricota</taxon>
        <taxon>Caudoviricetes</taxon>
        <taxon>Nickievirus</taxon>
    </lineage>
</organism>